<accession>A0A0W8EAH6</accession>
<protein>
    <submittedName>
        <fullName evidence="2">Uncharacterized protein</fullName>
    </submittedName>
</protein>
<organism evidence="2">
    <name type="scientific">hydrocarbon metagenome</name>
    <dbReference type="NCBI Taxonomy" id="938273"/>
    <lineage>
        <taxon>unclassified sequences</taxon>
        <taxon>metagenomes</taxon>
        <taxon>ecological metagenomes</taxon>
    </lineage>
</organism>
<evidence type="ECO:0000256" key="1">
    <source>
        <dbReference type="SAM" id="MobiDB-lite"/>
    </source>
</evidence>
<proteinExistence type="predicted"/>
<gene>
    <name evidence="2" type="ORF">ASZ90_016922</name>
</gene>
<evidence type="ECO:0000313" key="2">
    <source>
        <dbReference type="EMBL" id="KUG05639.1"/>
    </source>
</evidence>
<feature type="region of interest" description="Disordered" evidence="1">
    <location>
        <begin position="1"/>
        <end position="20"/>
    </location>
</feature>
<reference evidence="2" key="1">
    <citation type="journal article" date="2015" name="Proc. Natl. Acad. Sci. U.S.A.">
        <title>Networks of energetic and metabolic interactions define dynamics in microbial communities.</title>
        <authorList>
            <person name="Embree M."/>
            <person name="Liu J.K."/>
            <person name="Al-Bassam M.M."/>
            <person name="Zengler K."/>
        </authorList>
    </citation>
    <scope>NUCLEOTIDE SEQUENCE</scope>
</reference>
<dbReference type="AlphaFoldDB" id="A0A0W8EAH6"/>
<dbReference type="EMBL" id="LNQE01001790">
    <property type="protein sequence ID" value="KUG05639.1"/>
    <property type="molecule type" value="Genomic_DNA"/>
</dbReference>
<name>A0A0W8EAH6_9ZZZZ</name>
<sequence length="38" mass="4143">MVASQAGSRDTCPSVRPSWRGQQCRIQPGIARKGAMVR</sequence>
<comment type="caution">
    <text evidence="2">The sequence shown here is derived from an EMBL/GenBank/DDBJ whole genome shotgun (WGS) entry which is preliminary data.</text>
</comment>